<keyword evidence="3" id="KW-1185">Reference proteome</keyword>
<sequence length="112" mass="13162">MTNPIGHFSFVELTITWSLWLSREIVHSIPKGWIFILCKILDGQNLKPKFLLELSARLLLSTIFITLIPYWCYVEFAYFVCLASLGDITEILLVTRLEFTREESRKKNEKHL</sequence>
<keyword evidence="1" id="KW-0472">Membrane</keyword>
<dbReference type="AlphaFoldDB" id="A0AAN9R4W7"/>
<reference evidence="2 3" key="1">
    <citation type="submission" date="2024-01" db="EMBL/GenBank/DDBJ databases">
        <title>The genomes of 5 underutilized Papilionoideae crops provide insights into root nodulation and disease resistanc.</title>
        <authorList>
            <person name="Jiang F."/>
        </authorList>
    </citation>
    <scope>NUCLEOTIDE SEQUENCE [LARGE SCALE GENOMIC DNA]</scope>
    <source>
        <strain evidence="2">LVBAO_FW01</strain>
        <tissue evidence="2">Leaves</tissue>
    </source>
</reference>
<dbReference type="Proteomes" id="UP001367508">
    <property type="component" value="Unassembled WGS sequence"/>
</dbReference>
<keyword evidence="1" id="KW-1133">Transmembrane helix</keyword>
<accession>A0AAN9R4W7</accession>
<evidence type="ECO:0000256" key="1">
    <source>
        <dbReference type="SAM" id="Phobius"/>
    </source>
</evidence>
<name>A0AAN9R4W7_CANGL</name>
<keyword evidence="1" id="KW-0812">Transmembrane</keyword>
<comment type="caution">
    <text evidence="2">The sequence shown here is derived from an EMBL/GenBank/DDBJ whole genome shotgun (WGS) entry which is preliminary data.</text>
</comment>
<gene>
    <name evidence="2" type="ORF">VNO77_04579</name>
</gene>
<evidence type="ECO:0000313" key="2">
    <source>
        <dbReference type="EMBL" id="KAK7362465.1"/>
    </source>
</evidence>
<dbReference type="EMBL" id="JAYMYQ010000001">
    <property type="protein sequence ID" value="KAK7362465.1"/>
    <property type="molecule type" value="Genomic_DNA"/>
</dbReference>
<evidence type="ECO:0000313" key="3">
    <source>
        <dbReference type="Proteomes" id="UP001367508"/>
    </source>
</evidence>
<proteinExistence type="predicted"/>
<organism evidence="2 3">
    <name type="scientific">Canavalia gladiata</name>
    <name type="common">Sword bean</name>
    <name type="synonym">Dolichos gladiatus</name>
    <dbReference type="NCBI Taxonomy" id="3824"/>
    <lineage>
        <taxon>Eukaryota</taxon>
        <taxon>Viridiplantae</taxon>
        <taxon>Streptophyta</taxon>
        <taxon>Embryophyta</taxon>
        <taxon>Tracheophyta</taxon>
        <taxon>Spermatophyta</taxon>
        <taxon>Magnoliopsida</taxon>
        <taxon>eudicotyledons</taxon>
        <taxon>Gunneridae</taxon>
        <taxon>Pentapetalae</taxon>
        <taxon>rosids</taxon>
        <taxon>fabids</taxon>
        <taxon>Fabales</taxon>
        <taxon>Fabaceae</taxon>
        <taxon>Papilionoideae</taxon>
        <taxon>50 kb inversion clade</taxon>
        <taxon>NPAAA clade</taxon>
        <taxon>indigoferoid/millettioid clade</taxon>
        <taxon>Phaseoleae</taxon>
        <taxon>Canavalia</taxon>
    </lineage>
</organism>
<feature type="transmembrane region" description="Helical" evidence="1">
    <location>
        <begin position="50"/>
        <end position="70"/>
    </location>
</feature>
<protein>
    <submittedName>
        <fullName evidence="2">Uncharacterized protein</fullName>
    </submittedName>
</protein>